<gene>
    <name evidence="1" type="ORF">BW143_21515</name>
</gene>
<proteinExistence type="predicted"/>
<protein>
    <submittedName>
        <fullName evidence="1">Uncharacterized protein</fullName>
    </submittedName>
</protein>
<dbReference type="Proteomes" id="UP000187367">
    <property type="component" value="Unassembled WGS sequence"/>
</dbReference>
<accession>A0A1R1Q7H8</accession>
<evidence type="ECO:0000313" key="2">
    <source>
        <dbReference type="Proteomes" id="UP000187367"/>
    </source>
</evidence>
<dbReference type="EMBL" id="MTJL01000054">
    <property type="protein sequence ID" value="OMH98392.1"/>
    <property type="molecule type" value="Genomic_DNA"/>
</dbReference>
<reference evidence="1 2" key="1">
    <citation type="submission" date="2017-01" db="EMBL/GenBank/DDBJ databases">
        <title>Bacillus phylogenomics.</title>
        <authorList>
            <person name="Dunlap C."/>
        </authorList>
    </citation>
    <scope>NUCLEOTIDE SEQUENCE [LARGE SCALE GENOMIC DNA]</scope>
    <source>
        <strain evidence="1 2">NRRL B-41282</strain>
    </source>
</reference>
<organism evidence="1 2">
    <name type="scientific">Bacillus swezeyi</name>
    <dbReference type="NCBI Taxonomy" id="1925020"/>
    <lineage>
        <taxon>Bacteria</taxon>
        <taxon>Bacillati</taxon>
        <taxon>Bacillota</taxon>
        <taxon>Bacilli</taxon>
        <taxon>Bacillales</taxon>
        <taxon>Bacillaceae</taxon>
        <taxon>Bacillus</taxon>
    </lineage>
</organism>
<sequence length="66" mass="8194">MADMVDSYVFRSYSFRHFCRIKNDFRSNKEKSVCQIFYAAAQFLQYIYKNKQVCYNKLFKEIKYLY</sequence>
<dbReference type="AlphaFoldDB" id="A0A1R1Q7H8"/>
<name>A0A1R1Q7H8_9BACI</name>
<keyword evidence="2" id="KW-1185">Reference proteome</keyword>
<evidence type="ECO:0000313" key="1">
    <source>
        <dbReference type="EMBL" id="OMH98392.1"/>
    </source>
</evidence>
<comment type="caution">
    <text evidence="1">The sequence shown here is derived from an EMBL/GenBank/DDBJ whole genome shotgun (WGS) entry which is preliminary data.</text>
</comment>